<keyword evidence="6 14" id="KW-0732">Signal</keyword>
<accession>A0AAN7XK83</accession>
<evidence type="ECO:0000256" key="13">
    <source>
        <dbReference type="ARBA" id="ARBA00037506"/>
    </source>
</evidence>
<keyword evidence="7" id="KW-0677">Repeat</keyword>
<dbReference type="GO" id="GO:0034361">
    <property type="term" value="C:very-low-density lipoprotein particle"/>
    <property type="evidence" value="ECO:0007669"/>
    <property type="project" value="TreeGrafter"/>
</dbReference>
<evidence type="ECO:0000256" key="5">
    <source>
        <dbReference type="ARBA" id="ARBA00022548"/>
    </source>
</evidence>
<evidence type="ECO:0000256" key="11">
    <source>
        <dbReference type="ARBA" id="ARBA00023166"/>
    </source>
</evidence>
<keyword evidence="16" id="KW-1185">Reference proteome</keyword>
<dbReference type="GO" id="GO:0033344">
    <property type="term" value="P:cholesterol efflux"/>
    <property type="evidence" value="ECO:0007669"/>
    <property type="project" value="TreeGrafter"/>
</dbReference>
<gene>
    <name evidence="15" type="ORF">PBY51_017330</name>
</gene>
<keyword evidence="3" id="KW-0813">Transport</keyword>
<dbReference type="GO" id="GO:0008203">
    <property type="term" value="P:cholesterol metabolic process"/>
    <property type="evidence" value="ECO:0007669"/>
    <property type="project" value="UniProtKB-KW"/>
</dbReference>
<evidence type="ECO:0000256" key="8">
    <source>
        <dbReference type="ARBA" id="ARBA00022850"/>
    </source>
</evidence>
<dbReference type="GO" id="GO:0055090">
    <property type="term" value="P:acylglycerol homeostasis"/>
    <property type="evidence" value="ECO:0007669"/>
    <property type="project" value="TreeGrafter"/>
</dbReference>
<reference evidence="15 16" key="1">
    <citation type="journal article" date="2023" name="Genes (Basel)">
        <title>Chromosome-Level Genome Assembly and Circadian Gene Repertoire of the Patagonia Blennie Eleginops maclovinus-The Closest Ancestral Proxy of Antarctic Cryonotothenioids.</title>
        <authorList>
            <person name="Cheng C.C."/>
            <person name="Rivera-Colon A.G."/>
            <person name="Minhas B.F."/>
            <person name="Wilson L."/>
            <person name="Rayamajhi N."/>
            <person name="Vargas-Chacoff L."/>
            <person name="Catchen J.M."/>
        </authorList>
    </citation>
    <scope>NUCLEOTIDE SEQUENCE [LARGE SCALE GENOMIC DNA]</scope>
    <source>
        <strain evidence="15">JMC-PN-2008</strain>
    </source>
</reference>
<name>A0AAN7XK83_ELEMC</name>
<comment type="similarity">
    <text evidence="2">Belongs to the apolipoprotein A1/A4/E family.</text>
</comment>
<keyword evidence="11" id="KW-1207">Sterol metabolism</keyword>
<dbReference type="PROSITE" id="PS51257">
    <property type="entry name" value="PROKAR_LIPOPROTEIN"/>
    <property type="match status" value="1"/>
</dbReference>
<dbReference type="GO" id="GO:0042627">
    <property type="term" value="C:chylomicron"/>
    <property type="evidence" value="ECO:0007669"/>
    <property type="project" value="TreeGrafter"/>
</dbReference>
<dbReference type="PANTHER" id="PTHR18976">
    <property type="entry name" value="APOLIPOPROTEIN"/>
    <property type="match status" value="1"/>
</dbReference>
<keyword evidence="10" id="KW-0443">Lipid metabolism</keyword>
<dbReference type="PANTHER" id="PTHR18976:SF28">
    <property type="entry name" value="APOLIPOPROTEIN A-IV-RELATED"/>
    <property type="match status" value="1"/>
</dbReference>
<dbReference type="InterPro" id="IPR000074">
    <property type="entry name" value="ApoA_E"/>
</dbReference>
<evidence type="ECO:0000256" key="2">
    <source>
        <dbReference type="ARBA" id="ARBA00008788"/>
    </source>
</evidence>
<keyword evidence="12" id="KW-0753">Steroid metabolism</keyword>
<evidence type="ECO:0000256" key="14">
    <source>
        <dbReference type="SAM" id="SignalP"/>
    </source>
</evidence>
<dbReference type="EMBL" id="JAUZQC010000012">
    <property type="protein sequence ID" value="KAK5861889.1"/>
    <property type="molecule type" value="Genomic_DNA"/>
</dbReference>
<reference evidence="15 16" key="2">
    <citation type="journal article" date="2023" name="Mol. Biol. Evol.">
        <title>Genomics of Secondarily Temperate Adaptation in the Only Non-Antarctic Icefish.</title>
        <authorList>
            <person name="Rivera-Colon A.G."/>
            <person name="Rayamajhi N."/>
            <person name="Minhas B.F."/>
            <person name="Madrigal G."/>
            <person name="Bilyk K.T."/>
            <person name="Yoon V."/>
            <person name="Hune M."/>
            <person name="Gregory S."/>
            <person name="Cheng C.H.C."/>
            <person name="Catchen J.M."/>
        </authorList>
    </citation>
    <scope>NUCLEOTIDE SEQUENCE [LARGE SCALE GENOMIC DNA]</scope>
    <source>
        <strain evidence="15">JMC-PN-2008</strain>
    </source>
</reference>
<comment type="function">
    <text evidence="13">Participates in the reverse transport of cholesterol from tissues to the liver for excretion by promoting cholesterol efflux from tissues and by acting as a cofactor for the lecithin cholesterol acyltransferase (LCAT).</text>
</comment>
<dbReference type="GO" id="GO:0120020">
    <property type="term" value="F:cholesterol transfer activity"/>
    <property type="evidence" value="ECO:0007669"/>
    <property type="project" value="TreeGrafter"/>
</dbReference>
<evidence type="ECO:0008006" key="17">
    <source>
        <dbReference type="Google" id="ProtNLM"/>
    </source>
</evidence>
<keyword evidence="8" id="KW-0345">HDL</keyword>
<dbReference type="InterPro" id="IPR050163">
    <property type="entry name" value="Apolipoprotein_A1/A4/E"/>
</dbReference>
<keyword evidence="4" id="KW-0964">Secreted</keyword>
<comment type="subcellular location">
    <subcellularLocation>
        <location evidence="1">Secreted</location>
    </subcellularLocation>
</comment>
<dbReference type="GO" id="GO:0060228">
    <property type="term" value="F:phosphatidylcholine-sterol O-acyltransferase activator activity"/>
    <property type="evidence" value="ECO:0007669"/>
    <property type="project" value="TreeGrafter"/>
</dbReference>
<dbReference type="Gene3D" id="1.20.120.20">
    <property type="entry name" value="Apolipoprotein"/>
    <property type="match status" value="2"/>
</dbReference>
<dbReference type="GO" id="GO:0033700">
    <property type="term" value="P:phospholipid efflux"/>
    <property type="evidence" value="ECO:0007669"/>
    <property type="project" value="TreeGrafter"/>
</dbReference>
<dbReference type="GO" id="GO:1903561">
    <property type="term" value="C:extracellular vesicle"/>
    <property type="evidence" value="ECO:0007669"/>
    <property type="project" value="TreeGrafter"/>
</dbReference>
<dbReference type="Pfam" id="PF01442">
    <property type="entry name" value="Apolipoprotein"/>
    <property type="match status" value="1"/>
</dbReference>
<evidence type="ECO:0000313" key="15">
    <source>
        <dbReference type="EMBL" id="KAK5861889.1"/>
    </source>
</evidence>
<sequence>MKVLVVLVLAAFTGCNANIFYADEPKPQIELLTDAFWDYVAMATETADDSLQIIKKSQFGQDVSERLREYTGGAFRSVAVLHEQLPPAARDMIQKVTTETELLMERVDRDLSTVKDTLKPYTKEMHAQIQERVEQLKQELAPYAESVDTESLRATLAQKTEEMKQSVRDLQAQLGPFTDDMKLKVDQHLQDFQERVDPLAQQVRGQVIERAQQVQEMATPYVEDLKVKLDPYTQDLQARLTTLYETYIKSN</sequence>
<evidence type="ECO:0000256" key="1">
    <source>
        <dbReference type="ARBA" id="ARBA00004613"/>
    </source>
</evidence>
<proteinExistence type="inferred from homology"/>
<dbReference type="GO" id="GO:0034364">
    <property type="term" value="C:high-density lipoprotein particle"/>
    <property type="evidence" value="ECO:0007669"/>
    <property type="project" value="UniProtKB-KW"/>
</dbReference>
<evidence type="ECO:0000313" key="16">
    <source>
        <dbReference type="Proteomes" id="UP001346869"/>
    </source>
</evidence>
<keyword evidence="5" id="KW-0153">Cholesterol metabolism</keyword>
<dbReference type="FunFam" id="1.20.120.20:FF:000007">
    <property type="entry name" value="Apolipoprotein A-IV a"/>
    <property type="match status" value="1"/>
</dbReference>
<dbReference type="GO" id="GO:0034362">
    <property type="term" value="C:low-density lipoprotein particle"/>
    <property type="evidence" value="ECO:0007669"/>
    <property type="project" value="TreeGrafter"/>
</dbReference>
<evidence type="ECO:0000256" key="12">
    <source>
        <dbReference type="ARBA" id="ARBA00023221"/>
    </source>
</evidence>
<protein>
    <recommendedName>
        <fullName evidence="17">Apolipoprotein A-IV</fullName>
    </recommendedName>
</protein>
<keyword evidence="9" id="KW-0445">Lipid transport</keyword>
<dbReference type="AlphaFoldDB" id="A0AAN7XK83"/>
<dbReference type="GO" id="GO:0042157">
    <property type="term" value="P:lipoprotein metabolic process"/>
    <property type="evidence" value="ECO:0007669"/>
    <property type="project" value="InterPro"/>
</dbReference>
<comment type="caution">
    <text evidence="15">The sequence shown here is derived from an EMBL/GenBank/DDBJ whole genome shotgun (WGS) entry which is preliminary data.</text>
</comment>
<feature type="signal peptide" evidence="14">
    <location>
        <begin position="1"/>
        <end position="17"/>
    </location>
</feature>
<evidence type="ECO:0000256" key="7">
    <source>
        <dbReference type="ARBA" id="ARBA00022737"/>
    </source>
</evidence>
<organism evidence="15 16">
    <name type="scientific">Eleginops maclovinus</name>
    <name type="common">Patagonian blennie</name>
    <name type="synonym">Eleginus maclovinus</name>
    <dbReference type="NCBI Taxonomy" id="56733"/>
    <lineage>
        <taxon>Eukaryota</taxon>
        <taxon>Metazoa</taxon>
        <taxon>Chordata</taxon>
        <taxon>Craniata</taxon>
        <taxon>Vertebrata</taxon>
        <taxon>Euteleostomi</taxon>
        <taxon>Actinopterygii</taxon>
        <taxon>Neopterygii</taxon>
        <taxon>Teleostei</taxon>
        <taxon>Neoteleostei</taxon>
        <taxon>Acanthomorphata</taxon>
        <taxon>Eupercaria</taxon>
        <taxon>Perciformes</taxon>
        <taxon>Notothenioidei</taxon>
        <taxon>Eleginopidae</taxon>
        <taxon>Eleginops</taxon>
    </lineage>
</organism>
<evidence type="ECO:0000256" key="9">
    <source>
        <dbReference type="ARBA" id="ARBA00023055"/>
    </source>
</evidence>
<dbReference type="GO" id="GO:0005543">
    <property type="term" value="F:phospholipid binding"/>
    <property type="evidence" value="ECO:0007669"/>
    <property type="project" value="TreeGrafter"/>
</dbReference>
<evidence type="ECO:0000256" key="3">
    <source>
        <dbReference type="ARBA" id="ARBA00022448"/>
    </source>
</evidence>
<evidence type="ECO:0000256" key="4">
    <source>
        <dbReference type="ARBA" id="ARBA00022525"/>
    </source>
</evidence>
<evidence type="ECO:0000256" key="6">
    <source>
        <dbReference type="ARBA" id="ARBA00022729"/>
    </source>
</evidence>
<dbReference type="SUPFAM" id="SSF58113">
    <property type="entry name" value="Apolipoprotein A-I"/>
    <property type="match status" value="1"/>
</dbReference>
<evidence type="ECO:0000256" key="10">
    <source>
        <dbReference type="ARBA" id="ARBA00023098"/>
    </source>
</evidence>
<feature type="chain" id="PRO_5042930319" description="Apolipoprotein A-IV" evidence="14">
    <location>
        <begin position="18"/>
        <end position="251"/>
    </location>
</feature>
<dbReference type="Proteomes" id="UP001346869">
    <property type="component" value="Unassembled WGS sequence"/>
</dbReference>